<sequence length="78" mass="9292">MQANSPAPRCVFIKHQVLQDGLAKATDCYGIRAPSWIEFEYLRVDKRWEAVLTSANWKTYSYFRLKGEKKAFNWKNYR</sequence>
<dbReference type="RefSeq" id="WP_113031684.1">
    <property type="nucleotide sequence ID" value="NZ_QMFB01000008.1"/>
</dbReference>
<protein>
    <submittedName>
        <fullName evidence="1">Uncharacterized protein</fullName>
    </submittedName>
</protein>
<reference evidence="1 2" key="1">
    <citation type="journal article" date="2009" name="Int. J. Syst. Evol. Microbiol.">
        <title>Paenibacillus contaminans sp. nov., isolated from a contaminated laboratory plate.</title>
        <authorList>
            <person name="Chou J.H."/>
            <person name="Lee J.H."/>
            <person name="Lin M.C."/>
            <person name="Chang P.S."/>
            <person name="Arun A.B."/>
            <person name="Young C.C."/>
            <person name="Chen W.M."/>
        </authorList>
    </citation>
    <scope>NUCLEOTIDE SEQUENCE [LARGE SCALE GENOMIC DNA]</scope>
    <source>
        <strain evidence="1 2">CKOBP-6</strain>
    </source>
</reference>
<proteinExistence type="predicted"/>
<comment type="caution">
    <text evidence="1">The sequence shown here is derived from an EMBL/GenBank/DDBJ whole genome shotgun (WGS) entry which is preliminary data.</text>
</comment>
<accession>A0A329MKB2</accession>
<dbReference type="EMBL" id="QMFB01000008">
    <property type="protein sequence ID" value="RAV20289.1"/>
    <property type="molecule type" value="Genomic_DNA"/>
</dbReference>
<dbReference type="AlphaFoldDB" id="A0A329MKB2"/>
<keyword evidence="2" id="KW-1185">Reference proteome</keyword>
<gene>
    <name evidence="1" type="ORF">DQG23_15030</name>
</gene>
<evidence type="ECO:0000313" key="1">
    <source>
        <dbReference type="EMBL" id="RAV20289.1"/>
    </source>
</evidence>
<name>A0A329MKB2_9BACL</name>
<dbReference type="Proteomes" id="UP000250369">
    <property type="component" value="Unassembled WGS sequence"/>
</dbReference>
<evidence type="ECO:0000313" key="2">
    <source>
        <dbReference type="Proteomes" id="UP000250369"/>
    </source>
</evidence>
<organism evidence="1 2">
    <name type="scientific">Paenibacillus contaminans</name>
    <dbReference type="NCBI Taxonomy" id="450362"/>
    <lineage>
        <taxon>Bacteria</taxon>
        <taxon>Bacillati</taxon>
        <taxon>Bacillota</taxon>
        <taxon>Bacilli</taxon>
        <taxon>Bacillales</taxon>
        <taxon>Paenibacillaceae</taxon>
        <taxon>Paenibacillus</taxon>
    </lineage>
</organism>